<feature type="signal peptide" evidence="1">
    <location>
        <begin position="1"/>
        <end position="20"/>
    </location>
</feature>
<keyword evidence="4" id="KW-1185">Reference proteome</keyword>
<keyword evidence="1" id="KW-0732">Signal</keyword>
<protein>
    <submittedName>
        <fullName evidence="3">DUF5106 domain-containing protein</fullName>
    </submittedName>
</protein>
<dbReference type="InterPro" id="IPR036249">
    <property type="entry name" value="Thioredoxin-like_sf"/>
</dbReference>
<feature type="chain" id="PRO_5045218641" evidence="1">
    <location>
        <begin position="21"/>
        <end position="300"/>
    </location>
</feature>
<dbReference type="Proteomes" id="UP001565200">
    <property type="component" value="Unassembled WGS sequence"/>
</dbReference>
<dbReference type="PROSITE" id="PS51352">
    <property type="entry name" value="THIOREDOXIN_2"/>
    <property type="match status" value="1"/>
</dbReference>
<evidence type="ECO:0000313" key="3">
    <source>
        <dbReference type="EMBL" id="MEY8244186.1"/>
    </source>
</evidence>
<name>A0ABV4CTQ8_9BACT</name>
<dbReference type="Pfam" id="PF17127">
    <property type="entry name" value="DUF5106"/>
    <property type="match status" value="1"/>
</dbReference>
<evidence type="ECO:0000256" key="1">
    <source>
        <dbReference type="SAM" id="SignalP"/>
    </source>
</evidence>
<proteinExistence type="predicted"/>
<organism evidence="3 4">
    <name type="scientific">Heminiphilus faecis</name>
    <dbReference type="NCBI Taxonomy" id="2601703"/>
    <lineage>
        <taxon>Bacteria</taxon>
        <taxon>Pseudomonadati</taxon>
        <taxon>Bacteroidota</taxon>
        <taxon>Bacteroidia</taxon>
        <taxon>Bacteroidales</taxon>
        <taxon>Muribaculaceae</taxon>
        <taxon>Heminiphilus</taxon>
    </lineage>
</organism>
<reference evidence="3 4" key="1">
    <citation type="submission" date="2024-03" db="EMBL/GenBank/DDBJ databases">
        <title>Mouse gut bacterial collection (mGBC) of GemPharmatech.</title>
        <authorList>
            <person name="He Y."/>
            <person name="Dong L."/>
            <person name="Wu D."/>
            <person name="Gao X."/>
            <person name="Lin Z."/>
        </authorList>
    </citation>
    <scope>NUCLEOTIDE SEQUENCE [LARGE SCALE GENOMIC DNA]</scope>
    <source>
        <strain evidence="3 4">54-13</strain>
    </source>
</reference>
<accession>A0ABV4CTQ8</accession>
<evidence type="ECO:0000313" key="4">
    <source>
        <dbReference type="Proteomes" id="UP001565200"/>
    </source>
</evidence>
<evidence type="ECO:0000259" key="2">
    <source>
        <dbReference type="PROSITE" id="PS51352"/>
    </source>
</evidence>
<dbReference type="SUPFAM" id="SSF52833">
    <property type="entry name" value="Thioredoxin-like"/>
    <property type="match status" value="1"/>
</dbReference>
<comment type="caution">
    <text evidence="3">The sequence shown here is derived from an EMBL/GenBank/DDBJ whole genome shotgun (WGS) entry which is preliminary data.</text>
</comment>
<gene>
    <name evidence="3" type="ORF">AAK873_00985</name>
</gene>
<dbReference type="RefSeq" id="WP_121698981.1">
    <property type="nucleotide sequence ID" value="NZ_JBCLPP010000002.1"/>
</dbReference>
<dbReference type="Gene3D" id="3.40.30.10">
    <property type="entry name" value="Glutaredoxin"/>
    <property type="match status" value="1"/>
</dbReference>
<dbReference type="EMBL" id="JBCLPP010000002">
    <property type="protein sequence ID" value="MEY8244186.1"/>
    <property type="molecule type" value="Genomic_DNA"/>
</dbReference>
<sequence length="300" mass="34330">MKKTFIIAVTVLANALSLTAQVKTTPFEYPVVPDSLQTLQQRTSFLVSRFWDNADMKKVMGDTALFNKAFEDYVSFIPYAHADTVKHAINKLTLRFKEDPKNLLKLAYAAEKEMFGPEAQFWADEQYMLFTRPVFANKKISADDKKHFFDNVKMLNGSQVGSTVSPISYTTQYGAQHSLHDQKAEYYLLYFYGPDCSDCDMTHLRMETDVALENITKSGQLKIIDIYVGEPTEAWKKSIASFPYEWEAGYSTNAGTTIDLRDLPRIYLLDKEYKIVARDININQVLSLASALNRRNDQQQ</sequence>
<feature type="domain" description="Thioredoxin" evidence="2">
    <location>
        <begin position="158"/>
        <end position="300"/>
    </location>
</feature>
<dbReference type="InterPro" id="IPR013766">
    <property type="entry name" value="Thioredoxin_domain"/>
</dbReference>
<dbReference type="InterPro" id="IPR033395">
    <property type="entry name" value="DUF5106"/>
</dbReference>